<feature type="binding site" evidence="13">
    <location>
        <position position="112"/>
    </location>
    <ligand>
        <name>K(+)</name>
        <dbReference type="ChEBI" id="CHEBI:29103"/>
    </ligand>
</feature>
<comment type="similarity">
    <text evidence="2 12">Belongs to the TrkH potassium transport family.</text>
</comment>
<feature type="transmembrane region" description="Helical" evidence="14">
    <location>
        <begin position="465"/>
        <end position="490"/>
    </location>
</feature>
<feature type="binding site" evidence="13">
    <location>
        <position position="328"/>
    </location>
    <ligand>
        <name>K(+)</name>
        <dbReference type="ChEBI" id="CHEBI:29103"/>
    </ligand>
</feature>
<dbReference type="GO" id="GO:0046872">
    <property type="term" value="F:metal ion binding"/>
    <property type="evidence" value="ECO:0007669"/>
    <property type="project" value="UniProtKB-KW"/>
</dbReference>
<dbReference type="InterPro" id="IPR004772">
    <property type="entry name" value="TrkH"/>
</dbReference>
<feature type="binding site" evidence="13">
    <location>
        <position position="219"/>
    </location>
    <ligand>
        <name>K(+)</name>
        <dbReference type="ChEBI" id="CHEBI:29103"/>
    </ligand>
</feature>
<dbReference type="RefSeq" id="WP_108922962.1">
    <property type="nucleotide sequence ID" value="NZ_CP029206.1"/>
</dbReference>
<comment type="subcellular location">
    <subcellularLocation>
        <location evidence="1 12">Cell inner membrane</location>
        <topology evidence="1 12">Multi-pass membrane protein</topology>
    </subcellularLocation>
</comment>
<evidence type="ECO:0000256" key="7">
    <source>
        <dbReference type="ARBA" id="ARBA00022692"/>
    </source>
</evidence>
<evidence type="ECO:0000256" key="6">
    <source>
        <dbReference type="ARBA" id="ARBA00022538"/>
    </source>
</evidence>
<keyword evidence="7 14" id="KW-0812">Transmembrane</keyword>
<dbReference type="PANTHER" id="PTHR32024:SF2">
    <property type="entry name" value="TRK SYSTEM POTASSIUM UPTAKE PROTEIN TRKG-RELATED"/>
    <property type="match status" value="1"/>
</dbReference>
<keyword evidence="3 12" id="KW-0813">Transport</keyword>
<keyword evidence="6 12" id="KW-0633">Potassium transport</keyword>
<dbReference type="Proteomes" id="UP000244920">
    <property type="component" value="Chromosome"/>
</dbReference>
<evidence type="ECO:0000313" key="15">
    <source>
        <dbReference type="EMBL" id="AWI50459.1"/>
    </source>
</evidence>
<feature type="transmembrane region" description="Helical" evidence="14">
    <location>
        <begin position="345"/>
        <end position="373"/>
    </location>
</feature>
<feature type="binding site" evidence="13">
    <location>
        <position position="111"/>
    </location>
    <ligand>
        <name>K(+)</name>
        <dbReference type="ChEBI" id="CHEBI:29103"/>
    </ligand>
</feature>
<keyword evidence="8 12" id="KW-0630">Potassium</keyword>
<evidence type="ECO:0000256" key="5">
    <source>
        <dbReference type="ARBA" id="ARBA00022519"/>
    </source>
</evidence>
<feature type="transmembrane region" description="Helical" evidence="14">
    <location>
        <begin position="179"/>
        <end position="201"/>
    </location>
</feature>
<keyword evidence="13" id="KW-0479">Metal-binding</keyword>
<accession>A0A2U8FHK5</accession>
<sequence>MQFFTIIRIVGVLVMSFSLTMLLPALVALVYGDGGGREFLEAFSITFAVGALLWWSCREYKQQLRAREGFLIVVLFWIVLGCLGAVPFILLEHPDLNFTESIFESFSGLTTTGATVITGLDHLPKAILFYRQFLQWLGGMGIIVLAIAIIPMMGLGKLYRAEMPGPMKDEKMQPRIADVAKMLWQIYFSLTVLCALAYWLAGMTPFDAVSHSFATISIGGFSTHDASIGYFNSASINYITVFFLLISSCNFALHFTLFHQLKDPKEKRKNSVLTRLYWRDYEFRSFLVIQFVLFALCLLVMWAYDYFTTANIRFEQVLFQSVSISTTAGFGVNDFSQWPSFLPTLLILASFIGGCAGSTGGGLKVIRVLLLYLQMNREIHRFVHPNAVKPIKLGRSVLSDRIEEGIWAFFSAYIFVFILCWLMAILCGMESFNAFNAVLASLNNLGPALGSVSSNFTQVPDGAKWVMTFAMVCGRLEVFTLLVILSPVFWKD</sequence>
<evidence type="ECO:0000256" key="2">
    <source>
        <dbReference type="ARBA" id="ARBA00009137"/>
    </source>
</evidence>
<feature type="transmembrane region" description="Helical" evidence="14">
    <location>
        <begin position="405"/>
        <end position="426"/>
    </location>
</feature>
<keyword evidence="9 14" id="KW-1133">Transmembrane helix</keyword>
<dbReference type="NCBIfam" id="TIGR00933">
    <property type="entry name" value="2a38"/>
    <property type="match status" value="1"/>
</dbReference>
<dbReference type="PANTHER" id="PTHR32024">
    <property type="entry name" value="TRK SYSTEM POTASSIUM UPTAKE PROTEIN TRKG-RELATED"/>
    <property type="match status" value="1"/>
</dbReference>
<evidence type="ECO:0000256" key="3">
    <source>
        <dbReference type="ARBA" id="ARBA00022448"/>
    </source>
</evidence>
<dbReference type="EMBL" id="CP029206">
    <property type="protein sequence ID" value="AWI50459.1"/>
    <property type="molecule type" value="Genomic_DNA"/>
</dbReference>
<evidence type="ECO:0000313" key="16">
    <source>
        <dbReference type="Proteomes" id="UP000244920"/>
    </source>
</evidence>
<dbReference type="Pfam" id="PF02386">
    <property type="entry name" value="TrkH"/>
    <property type="match status" value="1"/>
</dbReference>
<feature type="binding site" evidence="13">
    <location>
        <position position="218"/>
    </location>
    <ligand>
        <name>K(+)</name>
        <dbReference type="ChEBI" id="CHEBI:29103"/>
    </ligand>
</feature>
<comment type="function">
    <text evidence="12">Low-affinity potassium transport system. Interacts with Trk system potassium uptake protein TrkA.</text>
</comment>
<evidence type="ECO:0000256" key="13">
    <source>
        <dbReference type="PIRSR" id="PIRSR006247-1"/>
    </source>
</evidence>
<dbReference type="AlphaFoldDB" id="A0A2U8FHK5"/>
<evidence type="ECO:0000256" key="11">
    <source>
        <dbReference type="ARBA" id="ARBA00023136"/>
    </source>
</evidence>
<feature type="transmembrane region" description="Helical" evidence="14">
    <location>
        <begin position="7"/>
        <end position="27"/>
    </location>
</feature>
<dbReference type="InterPro" id="IPR003445">
    <property type="entry name" value="Cat_transpt"/>
</dbReference>
<dbReference type="GO" id="GO:0005886">
    <property type="term" value="C:plasma membrane"/>
    <property type="evidence" value="ECO:0007669"/>
    <property type="project" value="UniProtKB-SubCell"/>
</dbReference>
<keyword evidence="5 12" id="KW-0997">Cell inner membrane</keyword>
<reference evidence="16" key="1">
    <citation type="submission" date="2018-05" db="EMBL/GenBank/DDBJ databases">
        <title>Complete genome sequence of Actinobacillus porcitonsillarum reference strain 9953L55 (CCUG 46996).</title>
        <authorList>
            <person name="Dona V."/>
            <person name="Perreten V."/>
        </authorList>
    </citation>
    <scope>NUCLEOTIDE SEQUENCE [LARGE SCALE GENOMIC DNA]</scope>
    <source>
        <strain evidence="16">9953L55</strain>
    </source>
</reference>
<protein>
    <recommendedName>
        <fullName evidence="12">Trk system potassium uptake protein</fullName>
    </recommendedName>
</protein>
<feature type="transmembrane region" description="Helical" evidence="14">
    <location>
        <begin position="39"/>
        <end position="57"/>
    </location>
</feature>
<feature type="transmembrane region" description="Helical" evidence="14">
    <location>
        <begin position="133"/>
        <end position="158"/>
    </location>
</feature>
<evidence type="ECO:0000256" key="4">
    <source>
        <dbReference type="ARBA" id="ARBA00022475"/>
    </source>
</evidence>
<evidence type="ECO:0000256" key="12">
    <source>
        <dbReference type="PIRNR" id="PIRNR006247"/>
    </source>
</evidence>
<feature type="binding site" evidence="13">
    <location>
        <position position="445"/>
    </location>
    <ligand>
        <name>K(+)</name>
        <dbReference type="ChEBI" id="CHEBI:29103"/>
    </ligand>
</feature>
<feature type="binding site" evidence="13">
    <location>
        <position position="327"/>
    </location>
    <ligand>
        <name>K(+)</name>
        <dbReference type="ChEBI" id="CHEBI:29103"/>
    </ligand>
</feature>
<evidence type="ECO:0000256" key="1">
    <source>
        <dbReference type="ARBA" id="ARBA00004429"/>
    </source>
</evidence>
<organism evidence="15 16">
    <name type="scientific">Actinobacillus porcitonsillarum</name>
    <dbReference type="NCBI Taxonomy" id="189834"/>
    <lineage>
        <taxon>Bacteria</taxon>
        <taxon>Pseudomonadati</taxon>
        <taxon>Pseudomonadota</taxon>
        <taxon>Gammaproteobacteria</taxon>
        <taxon>Pasteurellales</taxon>
        <taxon>Pasteurellaceae</taxon>
        <taxon>Actinobacillus</taxon>
    </lineage>
</organism>
<proteinExistence type="inferred from homology"/>
<evidence type="ECO:0000256" key="8">
    <source>
        <dbReference type="ARBA" id="ARBA00022958"/>
    </source>
</evidence>
<feature type="transmembrane region" description="Helical" evidence="14">
    <location>
        <begin position="285"/>
        <end position="304"/>
    </location>
</feature>
<dbReference type="KEGG" id="apor:DDU33_02630"/>
<evidence type="ECO:0000256" key="10">
    <source>
        <dbReference type="ARBA" id="ARBA00023065"/>
    </source>
</evidence>
<evidence type="ECO:0000256" key="14">
    <source>
        <dbReference type="SAM" id="Phobius"/>
    </source>
</evidence>
<gene>
    <name evidence="15" type="ORF">DDU33_02630</name>
</gene>
<keyword evidence="4 12" id="KW-1003">Cell membrane</keyword>
<evidence type="ECO:0000256" key="9">
    <source>
        <dbReference type="ARBA" id="ARBA00022989"/>
    </source>
</evidence>
<feature type="binding site" evidence="13">
    <location>
        <position position="444"/>
    </location>
    <ligand>
        <name>K(+)</name>
        <dbReference type="ChEBI" id="CHEBI:29103"/>
    </ligand>
</feature>
<dbReference type="GO" id="GO:0015379">
    <property type="term" value="F:potassium:chloride symporter activity"/>
    <property type="evidence" value="ECO:0007669"/>
    <property type="project" value="InterPro"/>
</dbReference>
<name>A0A2U8FHK5_9PAST</name>
<feature type="transmembrane region" description="Helical" evidence="14">
    <location>
        <begin position="236"/>
        <end position="258"/>
    </location>
</feature>
<dbReference type="PIRSF" id="PIRSF006247">
    <property type="entry name" value="TrkH"/>
    <property type="match status" value="1"/>
</dbReference>
<keyword evidence="10 12" id="KW-0406">Ion transport</keyword>
<feature type="transmembrane region" description="Helical" evidence="14">
    <location>
        <begin position="69"/>
        <end position="91"/>
    </location>
</feature>
<keyword evidence="16" id="KW-1185">Reference proteome</keyword>
<keyword evidence="11 12" id="KW-0472">Membrane</keyword>